<dbReference type="PANTHER" id="PTHR43976:SF16">
    <property type="entry name" value="SHORT-CHAIN DEHYDROGENASE_REDUCTASE FAMILY PROTEIN"/>
    <property type="match status" value="1"/>
</dbReference>
<dbReference type="PRINTS" id="PR00080">
    <property type="entry name" value="SDRFAMILY"/>
</dbReference>
<dbReference type="SUPFAM" id="SSF51735">
    <property type="entry name" value="NAD(P)-binding Rossmann-fold domains"/>
    <property type="match status" value="1"/>
</dbReference>
<dbReference type="PRINTS" id="PR00081">
    <property type="entry name" value="GDHRDH"/>
</dbReference>
<comment type="similarity">
    <text evidence="1 3">Belongs to the short-chain dehydrogenases/reductases (SDR) family.</text>
</comment>
<organism evidence="5 6">
    <name type="scientific">Actinacidiphila rubida</name>
    <dbReference type="NCBI Taxonomy" id="310780"/>
    <lineage>
        <taxon>Bacteria</taxon>
        <taxon>Bacillati</taxon>
        <taxon>Actinomycetota</taxon>
        <taxon>Actinomycetes</taxon>
        <taxon>Kitasatosporales</taxon>
        <taxon>Streptomycetaceae</taxon>
        <taxon>Actinacidiphila</taxon>
    </lineage>
</organism>
<dbReference type="AlphaFoldDB" id="A0A1H8GTI5"/>
<dbReference type="PANTHER" id="PTHR43976">
    <property type="entry name" value="SHORT CHAIN DEHYDROGENASE"/>
    <property type="match status" value="1"/>
</dbReference>
<dbReference type="RefSeq" id="WP_069467338.1">
    <property type="nucleotide sequence ID" value="NZ_FODD01000005.1"/>
</dbReference>
<accession>A0A1H8GTI5</accession>
<dbReference type="NCBIfam" id="NF004824">
    <property type="entry name" value="PRK06180.1"/>
    <property type="match status" value="1"/>
</dbReference>
<dbReference type="STRING" id="310780.SAMN05216267_1005268"/>
<evidence type="ECO:0000313" key="6">
    <source>
        <dbReference type="Proteomes" id="UP000181951"/>
    </source>
</evidence>
<name>A0A1H8GTI5_9ACTN</name>
<evidence type="ECO:0000256" key="3">
    <source>
        <dbReference type="RuleBase" id="RU000363"/>
    </source>
</evidence>
<keyword evidence="2" id="KW-0560">Oxidoreductase</keyword>
<protein>
    <submittedName>
        <fullName evidence="5">Short-chain dehydrogenase</fullName>
    </submittedName>
</protein>
<dbReference type="SMART" id="SM00822">
    <property type="entry name" value="PKS_KR"/>
    <property type="match status" value="1"/>
</dbReference>
<dbReference type="InterPro" id="IPR051911">
    <property type="entry name" value="SDR_oxidoreductase"/>
</dbReference>
<dbReference type="OrthoDB" id="3178062at2"/>
<dbReference type="CDD" id="cd05374">
    <property type="entry name" value="17beta-HSD-like_SDR_c"/>
    <property type="match status" value="1"/>
</dbReference>
<evidence type="ECO:0000259" key="4">
    <source>
        <dbReference type="SMART" id="SM00822"/>
    </source>
</evidence>
<keyword evidence="6" id="KW-1185">Reference proteome</keyword>
<feature type="domain" description="Ketoreductase" evidence="4">
    <location>
        <begin position="4"/>
        <end position="167"/>
    </location>
</feature>
<evidence type="ECO:0000256" key="1">
    <source>
        <dbReference type="ARBA" id="ARBA00006484"/>
    </source>
</evidence>
<dbReference type="Gene3D" id="3.40.50.720">
    <property type="entry name" value="NAD(P)-binding Rossmann-like Domain"/>
    <property type="match status" value="1"/>
</dbReference>
<reference evidence="5 6" key="1">
    <citation type="submission" date="2016-10" db="EMBL/GenBank/DDBJ databases">
        <authorList>
            <person name="de Groot N.N."/>
        </authorList>
    </citation>
    <scope>NUCLEOTIDE SEQUENCE [LARGE SCALE GENOMIC DNA]</scope>
    <source>
        <strain evidence="5 6">CGMCC 4.2026</strain>
    </source>
</reference>
<sequence length="285" mass="30294">MTRKTWLITGASSGLGQALAAHVLSEGDQAVVTASSTQATTELAARHPETALAVKLDVTDPEDRVRAVRAAQERFGGIDVLVNNAAIDFIGALEEQEEDDYRRLFEVNFFGAVALTREVLPVMRARRSGVIVNVSSMDGLASLPANGYYSASKFALEGFTEALWQEIEPLGLHATIIQPGSFRTGIENRTRASGEAIADYAATAGAFRAMMGSLTPEMFPGDPERAAAAIRDAVLAAEPPHWVVLGSDAYRRIGVKLSELGAAYASGRDVAFSTDFPGAAEHAVL</sequence>
<evidence type="ECO:0000313" key="5">
    <source>
        <dbReference type="EMBL" id="SEN47099.1"/>
    </source>
</evidence>
<dbReference type="Proteomes" id="UP000181951">
    <property type="component" value="Unassembled WGS sequence"/>
</dbReference>
<dbReference type="GO" id="GO:0016491">
    <property type="term" value="F:oxidoreductase activity"/>
    <property type="evidence" value="ECO:0007669"/>
    <property type="project" value="UniProtKB-KW"/>
</dbReference>
<dbReference type="InterPro" id="IPR057326">
    <property type="entry name" value="KR_dom"/>
</dbReference>
<proteinExistence type="inferred from homology"/>
<dbReference type="InterPro" id="IPR002347">
    <property type="entry name" value="SDR_fam"/>
</dbReference>
<dbReference type="EMBL" id="FODD01000005">
    <property type="protein sequence ID" value="SEN47099.1"/>
    <property type="molecule type" value="Genomic_DNA"/>
</dbReference>
<gene>
    <name evidence="5" type="ORF">SAMN05216267_1005268</name>
</gene>
<evidence type="ECO:0000256" key="2">
    <source>
        <dbReference type="ARBA" id="ARBA00023002"/>
    </source>
</evidence>
<dbReference type="InterPro" id="IPR036291">
    <property type="entry name" value="NAD(P)-bd_dom_sf"/>
</dbReference>
<dbReference type="Pfam" id="PF00106">
    <property type="entry name" value="adh_short"/>
    <property type="match status" value="1"/>
</dbReference>